<accession>A0ACC2RTK0</accession>
<evidence type="ECO:0000313" key="2">
    <source>
        <dbReference type="Proteomes" id="UP001165960"/>
    </source>
</evidence>
<reference evidence="1" key="1">
    <citation type="submission" date="2022-04" db="EMBL/GenBank/DDBJ databases">
        <title>Genome of the entomopathogenic fungus Entomophthora muscae.</title>
        <authorList>
            <person name="Elya C."/>
            <person name="Lovett B.R."/>
            <person name="Lee E."/>
            <person name="Macias A.M."/>
            <person name="Hajek A.E."/>
            <person name="De Bivort B.L."/>
            <person name="Kasson M.T."/>
            <person name="De Fine Licht H.H."/>
            <person name="Stajich J.E."/>
        </authorList>
    </citation>
    <scope>NUCLEOTIDE SEQUENCE</scope>
    <source>
        <strain evidence="1">Berkeley</strain>
    </source>
</reference>
<dbReference type="Proteomes" id="UP001165960">
    <property type="component" value="Unassembled WGS sequence"/>
</dbReference>
<evidence type="ECO:0000313" key="1">
    <source>
        <dbReference type="EMBL" id="KAJ9053376.1"/>
    </source>
</evidence>
<dbReference type="EMBL" id="QTSX02006525">
    <property type="protein sequence ID" value="KAJ9053376.1"/>
    <property type="molecule type" value="Genomic_DNA"/>
</dbReference>
<organism evidence="1 2">
    <name type="scientific">Entomophthora muscae</name>
    <dbReference type="NCBI Taxonomy" id="34485"/>
    <lineage>
        <taxon>Eukaryota</taxon>
        <taxon>Fungi</taxon>
        <taxon>Fungi incertae sedis</taxon>
        <taxon>Zoopagomycota</taxon>
        <taxon>Entomophthoromycotina</taxon>
        <taxon>Entomophthoromycetes</taxon>
        <taxon>Entomophthorales</taxon>
        <taxon>Entomophthoraceae</taxon>
        <taxon>Entomophthora</taxon>
    </lineage>
</organism>
<gene>
    <name evidence="1" type="primary">RTL1_11</name>
    <name evidence="1" type="ORF">DSO57_1024765</name>
</gene>
<sequence>MTPEELQRHYREGLCFHCHKAGHLTRACPKKNPAPISLALINTSSQSYKFILVSVNVRGTIQKLKAFIDTGVDESFIDANLAQELGLSASEDYLQIIMENSTKDIVKTAGLTCQQGSNQAGL</sequence>
<proteinExistence type="predicted"/>
<comment type="caution">
    <text evidence="1">The sequence shown here is derived from an EMBL/GenBank/DDBJ whole genome shotgun (WGS) entry which is preliminary data.</text>
</comment>
<keyword evidence="2" id="KW-1185">Reference proteome</keyword>
<name>A0ACC2RTK0_9FUNG</name>
<protein>
    <submittedName>
        <fullName evidence="1">Retrotransposon-like protein 1</fullName>
    </submittedName>
</protein>